<gene>
    <name evidence="3" type="ORF">KIH74_15830</name>
</gene>
<feature type="coiled-coil region" evidence="1">
    <location>
        <begin position="64"/>
        <end position="91"/>
    </location>
</feature>
<protein>
    <submittedName>
        <fullName evidence="3">DivIVA domain-containing protein</fullName>
    </submittedName>
</protein>
<reference evidence="3 4" key="1">
    <citation type="submission" date="2021-05" db="EMBL/GenBank/DDBJ databases">
        <title>Kineosporia and Streptomyces sp. nov. two new marine actinobacteria isolated from Coral.</title>
        <authorList>
            <person name="Buangrab K."/>
            <person name="Sutthacheep M."/>
            <person name="Yeemin T."/>
            <person name="Harunari E."/>
            <person name="Igarashi Y."/>
            <person name="Kanchanasin P."/>
            <person name="Tanasupawat S."/>
            <person name="Phongsopitanun W."/>
        </authorList>
    </citation>
    <scope>NUCLEOTIDE SEQUENCE [LARGE SCALE GENOMIC DNA]</scope>
    <source>
        <strain evidence="3 4">J2-2</strain>
    </source>
</reference>
<keyword evidence="1" id="KW-0175">Coiled coil</keyword>
<evidence type="ECO:0000256" key="1">
    <source>
        <dbReference type="SAM" id="Coils"/>
    </source>
</evidence>
<dbReference type="Proteomes" id="UP001197247">
    <property type="component" value="Unassembled WGS sequence"/>
</dbReference>
<evidence type="ECO:0000313" key="3">
    <source>
        <dbReference type="EMBL" id="MBT0770413.1"/>
    </source>
</evidence>
<accession>A0ABS5TK16</accession>
<keyword evidence="4" id="KW-1185">Reference proteome</keyword>
<dbReference type="RefSeq" id="WP_214156705.1">
    <property type="nucleotide sequence ID" value="NZ_JAHBAY010000006.1"/>
</dbReference>
<organism evidence="3 4">
    <name type="scientific">Kineosporia corallincola</name>
    <dbReference type="NCBI Taxonomy" id="2835133"/>
    <lineage>
        <taxon>Bacteria</taxon>
        <taxon>Bacillati</taxon>
        <taxon>Actinomycetota</taxon>
        <taxon>Actinomycetes</taxon>
        <taxon>Kineosporiales</taxon>
        <taxon>Kineosporiaceae</taxon>
        <taxon>Kineosporia</taxon>
    </lineage>
</organism>
<feature type="region of interest" description="Disordered" evidence="2">
    <location>
        <begin position="103"/>
        <end position="179"/>
    </location>
</feature>
<comment type="caution">
    <text evidence="3">The sequence shown here is derived from an EMBL/GenBank/DDBJ whole genome shotgun (WGS) entry which is preliminary data.</text>
</comment>
<dbReference type="Gene3D" id="6.10.250.660">
    <property type="match status" value="1"/>
</dbReference>
<dbReference type="EMBL" id="JAHBAY010000006">
    <property type="protein sequence ID" value="MBT0770413.1"/>
    <property type="molecule type" value="Genomic_DNA"/>
</dbReference>
<evidence type="ECO:0000256" key="2">
    <source>
        <dbReference type="SAM" id="MobiDB-lite"/>
    </source>
</evidence>
<proteinExistence type="predicted"/>
<name>A0ABS5TK16_9ACTN</name>
<dbReference type="InterPro" id="IPR019933">
    <property type="entry name" value="DivIVA_domain"/>
</dbReference>
<dbReference type="NCBIfam" id="TIGR03544">
    <property type="entry name" value="DivI1A_domain"/>
    <property type="match status" value="1"/>
</dbReference>
<sequence length="179" mass="18556">MTLLMVLLTLVVVAGVIAVATGVIRGGLDEPAPTIPVRALPADDITGRDVTALRFVQGFRGYRMDQVDAALDSLALEVDRLRAQVVQERSARLQLARGGAVTTTGEGVATIDAPPVDEGGVPAPDPAYPLTGPITRPLRRPRRRAENPDDASPGAQGTAGGPAGPPTTGEIRPGAEDRD</sequence>
<evidence type="ECO:0000313" key="4">
    <source>
        <dbReference type="Proteomes" id="UP001197247"/>
    </source>
</evidence>